<feature type="region of interest" description="Disordered" evidence="1">
    <location>
        <begin position="122"/>
        <end position="144"/>
    </location>
</feature>
<accession>A0AAV2QNK0</accession>
<evidence type="ECO:0000256" key="1">
    <source>
        <dbReference type="SAM" id="MobiDB-lite"/>
    </source>
</evidence>
<evidence type="ECO:0000313" key="2">
    <source>
        <dbReference type="EMBL" id="CAL4089646.1"/>
    </source>
</evidence>
<feature type="non-terminal residue" evidence="2">
    <location>
        <position position="144"/>
    </location>
</feature>
<protein>
    <submittedName>
        <fullName evidence="2">Uncharacterized protein</fullName>
    </submittedName>
</protein>
<comment type="caution">
    <text evidence="2">The sequence shown here is derived from an EMBL/GenBank/DDBJ whole genome shotgun (WGS) entry which is preliminary data.</text>
</comment>
<gene>
    <name evidence="2" type="ORF">MNOR_LOCUS13863</name>
</gene>
<dbReference type="Proteomes" id="UP001497623">
    <property type="component" value="Unassembled WGS sequence"/>
</dbReference>
<organism evidence="2 3">
    <name type="scientific">Meganyctiphanes norvegica</name>
    <name type="common">Northern krill</name>
    <name type="synonym">Thysanopoda norvegica</name>
    <dbReference type="NCBI Taxonomy" id="48144"/>
    <lineage>
        <taxon>Eukaryota</taxon>
        <taxon>Metazoa</taxon>
        <taxon>Ecdysozoa</taxon>
        <taxon>Arthropoda</taxon>
        <taxon>Crustacea</taxon>
        <taxon>Multicrustacea</taxon>
        <taxon>Malacostraca</taxon>
        <taxon>Eumalacostraca</taxon>
        <taxon>Eucarida</taxon>
        <taxon>Euphausiacea</taxon>
        <taxon>Euphausiidae</taxon>
        <taxon>Meganyctiphanes</taxon>
    </lineage>
</organism>
<dbReference type="AlphaFoldDB" id="A0AAV2QNK0"/>
<reference evidence="2 3" key="1">
    <citation type="submission" date="2024-05" db="EMBL/GenBank/DDBJ databases">
        <authorList>
            <person name="Wallberg A."/>
        </authorList>
    </citation>
    <scope>NUCLEOTIDE SEQUENCE [LARGE SCALE GENOMIC DNA]</scope>
</reference>
<proteinExistence type="predicted"/>
<sequence length="144" mass="16081">MNSEFHSARLARMQRTRQNSVFVSNTGRSGSFSLEVHPPRRAVSALNLTSLVLQESEEEHAFDTTSPQIGTSLNSARSHLTLSGSRRTSLEPTLIIPERSRRTSLEPPLIIQDRSRRTSLEPPIIISPSMPSQNLALPVRSHHH</sequence>
<evidence type="ECO:0000313" key="3">
    <source>
        <dbReference type="Proteomes" id="UP001497623"/>
    </source>
</evidence>
<dbReference type="EMBL" id="CAXKWB010008104">
    <property type="protein sequence ID" value="CAL4089646.1"/>
    <property type="molecule type" value="Genomic_DNA"/>
</dbReference>
<name>A0AAV2QNK0_MEGNR</name>
<feature type="compositionally biased region" description="Low complexity" evidence="1">
    <location>
        <begin position="122"/>
        <end position="132"/>
    </location>
</feature>
<keyword evidence="3" id="KW-1185">Reference proteome</keyword>